<organism evidence="3 4">
    <name type="scientific">Magnaporthiopsis poae (strain ATCC 64411 / 73-15)</name>
    <name type="common">Kentucky bluegrass fungus</name>
    <name type="synonym">Magnaporthe poae</name>
    <dbReference type="NCBI Taxonomy" id="644358"/>
    <lineage>
        <taxon>Eukaryota</taxon>
        <taxon>Fungi</taxon>
        <taxon>Dikarya</taxon>
        <taxon>Ascomycota</taxon>
        <taxon>Pezizomycotina</taxon>
        <taxon>Sordariomycetes</taxon>
        <taxon>Sordariomycetidae</taxon>
        <taxon>Magnaporthales</taxon>
        <taxon>Magnaporthaceae</taxon>
        <taxon>Magnaporthiopsis</taxon>
    </lineage>
</organism>
<reference evidence="4" key="1">
    <citation type="submission" date="2010-05" db="EMBL/GenBank/DDBJ databases">
        <title>The genome sequence of Magnaporthe poae strain ATCC 64411.</title>
        <authorList>
            <person name="Ma L.-J."/>
            <person name="Dead R."/>
            <person name="Young S."/>
            <person name="Zeng Q."/>
            <person name="Koehrsen M."/>
            <person name="Alvarado L."/>
            <person name="Berlin A."/>
            <person name="Chapman S.B."/>
            <person name="Chen Z."/>
            <person name="Freedman E."/>
            <person name="Gellesch M."/>
            <person name="Goldberg J."/>
            <person name="Griggs A."/>
            <person name="Gujja S."/>
            <person name="Heilman E.R."/>
            <person name="Heiman D."/>
            <person name="Hepburn T."/>
            <person name="Howarth C."/>
            <person name="Jen D."/>
            <person name="Larson L."/>
            <person name="Mehta T."/>
            <person name="Neiman D."/>
            <person name="Pearson M."/>
            <person name="Roberts A."/>
            <person name="Saif S."/>
            <person name="Shea T."/>
            <person name="Shenoy N."/>
            <person name="Sisk P."/>
            <person name="Stolte C."/>
            <person name="Sykes S."/>
            <person name="Walk T."/>
            <person name="White J."/>
            <person name="Yandava C."/>
            <person name="Haas B."/>
            <person name="Nusbaum C."/>
            <person name="Birren B."/>
        </authorList>
    </citation>
    <scope>NUCLEOTIDE SEQUENCE [LARGE SCALE GENOMIC DNA]</scope>
    <source>
        <strain evidence="4">ATCC 64411 / 73-15</strain>
    </source>
</reference>
<dbReference type="STRING" id="644358.A0A0C4DN83"/>
<dbReference type="VEuPathDB" id="FungiDB:MAPG_01262"/>
<accession>A0A0C4DN83</accession>
<proteinExistence type="predicted"/>
<feature type="compositionally biased region" description="Polar residues" evidence="1">
    <location>
        <begin position="534"/>
        <end position="545"/>
    </location>
</feature>
<name>A0A0C4DN83_MAGP6</name>
<feature type="region of interest" description="Disordered" evidence="1">
    <location>
        <begin position="498"/>
        <end position="545"/>
    </location>
</feature>
<evidence type="ECO:0000313" key="2">
    <source>
        <dbReference type="EMBL" id="KLU82186.1"/>
    </source>
</evidence>
<protein>
    <recommendedName>
        <fullName evidence="5">JmjC domain-containing protein</fullName>
    </recommendedName>
</protein>
<dbReference type="AlphaFoldDB" id="A0A0C4DN83"/>
<dbReference type="eggNOG" id="KOG0958">
    <property type="taxonomic scope" value="Eukaryota"/>
</dbReference>
<dbReference type="Gene3D" id="2.60.120.650">
    <property type="entry name" value="Cupin"/>
    <property type="match status" value="2"/>
</dbReference>
<dbReference type="EMBL" id="GL876966">
    <property type="protein sequence ID" value="KLU82186.1"/>
    <property type="molecule type" value="Genomic_DNA"/>
</dbReference>
<feature type="compositionally biased region" description="Polar residues" evidence="1">
    <location>
        <begin position="367"/>
        <end position="379"/>
    </location>
</feature>
<keyword evidence="4" id="KW-1185">Reference proteome</keyword>
<reference evidence="3" key="4">
    <citation type="journal article" date="2015" name="G3 (Bethesda)">
        <title>Genome sequences of three phytopathogenic species of the Magnaporthaceae family of fungi.</title>
        <authorList>
            <person name="Okagaki L.H."/>
            <person name="Nunes C.C."/>
            <person name="Sailsbery J."/>
            <person name="Clay B."/>
            <person name="Brown D."/>
            <person name="John T."/>
            <person name="Oh Y."/>
            <person name="Young N."/>
            <person name="Fitzgerald M."/>
            <person name="Haas B.J."/>
            <person name="Zeng Q."/>
            <person name="Young S."/>
            <person name="Adiconis X."/>
            <person name="Fan L."/>
            <person name="Levin J.Z."/>
            <person name="Mitchell T.K."/>
            <person name="Okubara P.A."/>
            <person name="Farman M.L."/>
            <person name="Kohn L.M."/>
            <person name="Birren B."/>
            <person name="Ma L.-J."/>
            <person name="Dean R.A."/>
        </authorList>
    </citation>
    <scope>NUCLEOTIDE SEQUENCE</scope>
    <source>
        <strain evidence="3">ATCC 64411 / 73-15</strain>
    </source>
</reference>
<reference evidence="3" key="5">
    <citation type="submission" date="2015-06" db="UniProtKB">
        <authorList>
            <consortium name="EnsemblFungi"/>
        </authorList>
    </citation>
    <scope>IDENTIFICATION</scope>
    <source>
        <strain evidence="3">ATCC 64411</strain>
    </source>
</reference>
<evidence type="ECO:0000313" key="4">
    <source>
        <dbReference type="Proteomes" id="UP000011715"/>
    </source>
</evidence>
<feature type="region of interest" description="Disordered" evidence="1">
    <location>
        <begin position="315"/>
        <end position="349"/>
    </location>
</feature>
<sequence>MGLTSDHGTASLARFCEGIQYQWETQPLLEHADHAAPTEATHKVLVLLPTEEQLTTSFLVGDEGHEARDWAQYNPAFSSLPVLFKLAISLGASEQGIFKIRVPSSLTNRPEGDLRLPAVLPGKKHPCTSYVRQAVGPGDFLRLLPKSVKSGAFERPAAVDAPKPLDVLRAWERLSSLSDRGALHKTRYMAGVDIMNDGVENNRAKAGVPKLSLIHPLHDNFLRDFKAIRGIMTPYKYEGKPLAPFAWHVEDVDLVALNHLFLIDRPKTYHSGFSVTYTVAESVNYANSHVDLENYQFCPLGYKCGSCKIQKDDFERADPWPGTPGASETESRASRISTPESISELEDPHQINVTLKTEHLPELAPTSAPSPIAEQTSDGNEPPLPPVDTPAPYTETRVPVEETIVVAEETPRSPVYEDLEPFDVASTTVSGVVYRSDFEATQPEEETTLLWGPGVVEAEPTTVQGYDYQKSGLAGEGVELVGEGVELAEKPSAENIPTYKPLAGAGSKRKRNFSAADGVHQPPKKMRRVEDDNATFSLQERSYSV</sequence>
<evidence type="ECO:0000256" key="1">
    <source>
        <dbReference type="SAM" id="MobiDB-lite"/>
    </source>
</evidence>
<dbReference type="EMBL" id="ADBL01000294">
    <property type="status" value="NOT_ANNOTATED_CDS"/>
    <property type="molecule type" value="Genomic_DNA"/>
</dbReference>
<reference evidence="2" key="3">
    <citation type="submission" date="2011-03" db="EMBL/GenBank/DDBJ databases">
        <title>Annotation of Magnaporthe poae ATCC 64411.</title>
        <authorList>
            <person name="Ma L.-J."/>
            <person name="Dead R."/>
            <person name="Young S.K."/>
            <person name="Zeng Q."/>
            <person name="Gargeya S."/>
            <person name="Fitzgerald M."/>
            <person name="Haas B."/>
            <person name="Abouelleil A."/>
            <person name="Alvarado L."/>
            <person name="Arachchi H.M."/>
            <person name="Berlin A."/>
            <person name="Brown A."/>
            <person name="Chapman S.B."/>
            <person name="Chen Z."/>
            <person name="Dunbar C."/>
            <person name="Freedman E."/>
            <person name="Gearin G."/>
            <person name="Gellesch M."/>
            <person name="Goldberg J."/>
            <person name="Griggs A."/>
            <person name="Gujja S."/>
            <person name="Heiman D."/>
            <person name="Howarth C."/>
            <person name="Larson L."/>
            <person name="Lui A."/>
            <person name="MacDonald P.J.P."/>
            <person name="Mehta T."/>
            <person name="Montmayeur A."/>
            <person name="Murphy C."/>
            <person name="Neiman D."/>
            <person name="Pearson M."/>
            <person name="Priest M."/>
            <person name="Roberts A."/>
            <person name="Saif S."/>
            <person name="Shea T."/>
            <person name="Shenoy N."/>
            <person name="Sisk P."/>
            <person name="Stolte C."/>
            <person name="Sykes S."/>
            <person name="Yandava C."/>
            <person name="Wortman J."/>
            <person name="Nusbaum C."/>
            <person name="Birren B."/>
        </authorList>
    </citation>
    <scope>NUCLEOTIDE SEQUENCE</scope>
    <source>
        <strain evidence="2">ATCC 64411</strain>
    </source>
</reference>
<dbReference type="OrthoDB" id="1678912at2759"/>
<reference evidence="2" key="2">
    <citation type="submission" date="2010-05" db="EMBL/GenBank/DDBJ databases">
        <title>The Genome Sequence of Magnaporthe poae strain ATCC 64411.</title>
        <authorList>
            <consortium name="The Broad Institute Genome Sequencing Platform"/>
            <consortium name="Broad Institute Genome Sequencing Center for Infectious Disease"/>
            <person name="Ma L.-J."/>
            <person name="Dead R."/>
            <person name="Young S."/>
            <person name="Zeng Q."/>
            <person name="Koehrsen M."/>
            <person name="Alvarado L."/>
            <person name="Berlin A."/>
            <person name="Chapman S.B."/>
            <person name="Chen Z."/>
            <person name="Freedman E."/>
            <person name="Gellesch M."/>
            <person name="Goldberg J."/>
            <person name="Griggs A."/>
            <person name="Gujja S."/>
            <person name="Heilman E.R."/>
            <person name="Heiman D."/>
            <person name="Hepburn T."/>
            <person name="Howarth C."/>
            <person name="Jen D."/>
            <person name="Larson L."/>
            <person name="Mehta T."/>
            <person name="Neiman D."/>
            <person name="Pearson M."/>
            <person name="Roberts A."/>
            <person name="Saif S."/>
            <person name="Shea T."/>
            <person name="Shenoy N."/>
            <person name="Sisk P."/>
            <person name="Stolte C."/>
            <person name="Sykes S."/>
            <person name="Walk T."/>
            <person name="White J."/>
            <person name="Yandava C."/>
            <person name="Haas B."/>
            <person name="Nusbaum C."/>
            <person name="Birren B."/>
        </authorList>
    </citation>
    <scope>NUCLEOTIDE SEQUENCE</scope>
    <source>
        <strain evidence="2">ATCC 64411</strain>
    </source>
</reference>
<dbReference type="EnsemblFungi" id="MAPG_01262T0">
    <property type="protein sequence ID" value="MAPG_01262T0"/>
    <property type="gene ID" value="MAPG_01262"/>
</dbReference>
<evidence type="ECO:0008006" key="5">
    <source>
        <dbReference type="Google" id="ProtNLM"/>
    </source>
</evidence>
<gene>
    <name evidence="2" type="ORF">MAPG_01262</name>
</gene>
<dbReference type="Proteomes" id="UP000011715">
    <property type="component" value="Unassembled WGS sequence"/>
</dbReference>
<feature type="region of interest" description="Disordered" evidence="1">
    <location>
        <begin position="363"/>
        <end position="395"/>
    </location>
</feature>
<evidence type="ECO:0000313" key="3">
    <source>
        <dbReference type="EnsemblFungi" id="MAPG_01262T0"/>
    </source>
</evidence>